<dbReference type="RefSeq" id="WP_380704282.1">
    <property type="nucleotide sequence ID" value="NZ_JBHSAP010000009.1"/>
</dbReference>
<keyword evidence="2" id="KW-1185">Reference proteome</keyword>
<evidence type="ECO:0000313" key="2">
    <source>
        <dbReference type="Proteomes" id="UP001595843"/>
    </source>
</evidence>
<organism evidence="1 2">
    <name type="scientific">Salinithrix halophila</name>
    <dbReference type="NCBI Taxonomy" id="1485204"/>
    <lineage>
        <taxon>Bacteria</taxon>
        <taxon>Bacillati</taxon>
        <taxon>Bacillota</taxon>
        <taxon>Bacilli</taxon>
        <taxon>Bacillales</taxon>
        <taxon>Thermoactinomycetaceae</taxon>
        <taxon>Salinithrix</taxon>
    </lineage>
</organism>
<gene>
    <name evidence="1" type="ORF">ACFOUO_08840</name>
</gene>
<reference evidence="2" key="1">
    <citation type="journal article" date="2019" name="Int. J. Syst. Evol. Microbiol.">
        <title>The Global Catalogue of Microorganisms (GCM) 10K type strain sequencing project: providing services to taxonomists for standard genome sequencing and annotation.</title>
        <authorList>
            <consortium name="The Broad Institute Genomics Platform"/>
            <consortium name="The Broad Institute Genome Sequencing Center for Infectious Disease"/>
            <person name="Wu L."/>
            <person name="Ma J."/>
        </authorList>
    </citation>
    <scope>NUCLEOTIDE SEQUENCE [LARGE SCALE GENOMIC DNA]</scope>
    <source>
        <strain evidence="2">IBRC-M 10813</strain>
    </source>
</reference>
<name>A0ABV8JJE5_9BACL</name>
<dbReference type="Proteomes" id="UP001595843">
    <property type="component" value="Unassembled WGS sequence"/>
</dbReference>
<protein>
    <submittedName>
        <fullName evidence="1">Uncharacterized protein</fullName>
    </submittedName>
</protein>
<sequence length="109" mass="12944">MAETLDEHFLRQLILGEGCREAFLRNYAGVQFLYILPATAVNHKEIRCLIDEKATDLTRNSARFHECQYVRQSRGWLVFRFRFRFPDEKSFCCGNQCIDCVLLHRGRKR</sequence>
<comment type="caution">
    <text evidence="1">The sequence shown here is derived from an EMBL/GenBank/DDBJ whole genome shotgun (WGS) entry which is preliminary data.</text>
</comment>
<dbReference type="EMBL" id="JBHSAP010000009">
    <property type="protein sequence ID" value="MFC4076917.1"/>
    <property type="molecule type" value="Genomic_DNA"/>
</dbReference>
<evidence type="ECO:0000313" key="1">
    <source>
        <dbReference type="EMBL" id="MFC4076917.1"/>
    </source>
</evidence>
<accession>A0ABV8JJE5</accession>
<proteinExistence type="predicted"/>